<feature type="non-terminal residue" evidence="2">
    <location>
        <position position="71"/>
    </location>
</feature>
<evidence type="ECO:0000256" key="1">
    <source>
        <dbReference type="SAM" id="MobiDB-lite"/>
    </source>
</evidence>
<feature type="non-terminal residue" evidence="2">
    <location>
        <position position="1"/>
    </location>
</feature>
<protein>
    <submittedName>
        <fullName evidence="2">Uncharacterized protein</fullName>
    </submittedName>
</protein>
<evidence type="ECO:0000313" key="3">
    <source>
        <dbReference type="Proteomes" id="UP000824469"/>
    </source>
</evidence>
<sequence length="71" mass="7932">WDKGMRGMRIAEGAENQSSNATFHQLNVGQGSPFQADQRILSQTALGHLRQKDMRRARKAGRPADQSNHDT</sequence>
<reference evidence="2 3" key="1">
    <citation type="journal article" date="2021" name="Nat. Plants">
        <title>The Taxus genome provides insights into paclitaxel biosynthesis.</title>
        <authorList>
            <person name="Xiong X."/>
            <person name="Gou J."/>
            <person name="Liao Q."/>
            <person name="Li Y."/>
            <person name="Zhou Q."/>
            <person name="Bi G."/>
            <person name="Li C."/>
            <person name="Du R."/>
            <person name="Wang X."/>
            <person name="Sun T."/>
            <person name="Guo L."/>
            <person name="Liang H."/>
            <person name="Lu P."/>
            <person name="Wu Y."/>
            <person name="Zhang Z."/>
            <person name="Ro D.K."/>
            <person name="Shang Y."/>
            <person name="Huang S."/>
            <person name="Yan J."/>
        </authorList>
    </citation>
    <scope>NUCLEOTIDE SEQUENCE [LARGE SCALE GENOMIC DNA]</scope>
    <source>
        <strain evidence="2">Ta-2019</strain>
    </source>
</reference>
<dbReference type="Proteomes" id="UP000824469">
    <property type="component" value="Unassembled WGS sequence"/>
</dbReference>
<proteinExistence type="predicted"/>
<keyword evidence="3" id="KW-1185">Reference proteome</keyword>
<comment type="caution">
    <text evidence="2">The sequence shown here is derived from an EMBL/GenBank/DDBJ whole genome shotgun (WGS) entry which is preliminary data.</text>
</comment>
<accession>A0AA38F7Y5</accession>
<name>A0AA38F7Y5_TAXCH</name>
<organism evidence="2 3">
    <name type="scientific">Taxus chinensis</name>
    <name type="common">Chinese yew</name>
    <name type="synonym">Taxus wallichiana var. chinensis</name>
    <dbReference type="NCBI Taxonomy" id="29808"/>
    <lineage>
        <taxon>Eukaryota</taxon>
        <taxon>Viridiplantae</taxon>
        <taxon>Streptophyta</taxon>
        <taxon>Embryophyta</taxon>
        <taxon>Tracheophyta</taxon>
        <taxon>Spermatophyta</taxon>
        <taxon>Pinopsida</taxon>
        <taxon>Pinidae</taxon>
        <taxon>Conifers II</taxon>
        <taxon>Cupressales</taxon>
        <taxon>Taxaceae</taxon>
        <taxon>Taxus</taxon>
    </lineage>
</organism>
<dbReference type="AlphaFoldDB" id="A0AA38F7Y5"/>
<feature type="region of interest" description="Disordered" evidence="1">
    <location>
        <begin position="50"/>
        <end position="71"/>
    </location>
</feature>
<gene>
    <name evidence="2" type="ORF">KI387_042787</name>
</gene>
<dbReference type="EMBL" id="JAHRHJ020003296">
    <property type="protein sequence ID" value="KAH9292030.1"/>
    <property type="molecule type" value="Genomic_DNA"/>
</dbReference>
<evidence type="ECO:0000313" key="2">
    <source>
        <dbReference type="EMBL" id="KAH9292030.1"/>
    </source>
</evidence>